<feature type="compositionally biased region" description="Basic and acidic residues" evidence="1">
    <location>
        <begin position="331"/>
        <end position="380"/>
    </location>
</feature>
<organism evidence="4 5">
    <name type="scientific">Mytilus coruscus</name>
    <name type="common">Sea mussel</name>
    <dbReference type="NCBI Taxonomy" id="42192"/>
    <lineage>
        <taxon>Eukaryota</taxon>
        <taxon>Metazoa</taxon>
        <taxon>Spiralia</taxon>
        <taxon>Lophotrochozoa</taxon>
        <taxon>Mollusca</taxon>
        <taxon>Bivalvia</taxon>
        <taxon>Autobranchia</taxon>
        <taxon>Pteriomorphia</taxon>
        <taxon>Mytilida</taxon>
        <taxon>Mytiloidea</taxon>
        <taxon>Mytilidae</taxon>
        <taxon>Mytilinae</taxon>
        <taxon>Mytilus</taxon>
    </lineage>
</organism>
<evidence type="ECO:0000313" key="5">
    <source>
        <dbReference type="Proteomes" id="UP000507470"/>
    </source>
</evidence>
<evidence type="ECO:0000313" key="4">
    <source>
        <dbReference type="EMBL" id="CAC5398812.1"/>
    </source>
</evidence>
<sequence length="405" mass="45497">MAGVKGFEFVLLIVFLMICHVESQVTHKLDNSTDNECNKILTIHPDEEIILTSSGRAPKAFCTALVYALGKGNKKCHGMCMSVTSQFIDLCDAKVQFTGMDFGHEDDPLRELSCFHKLPTEWCFQTNTMTVEIVETHFYAFQMKKLSYNFSVKVSPVCDDSPFGKDIQAREDARKASEAGARSMARIHGILVGVCLAIVFLIVLLITWCYYKNKPFRRDIHNYPTAHVRKGPTFAGFKAKMTFHKPQSPDEGANETKPKKEKKRKHSKDEASLENEEAKPKKRGGLKFLNKLRSHRAEEVPLVEKKDDKDPARVAEKIEDEINEILEDENVDNKLEKDNRSEDNRDTEKDAEKLGNDTEDTNKPDLGDAAESGDKEEKTSSEPVPSVTVTAAGENDSKNDSSDDS</sequence>
<keyword evidence="3" id="KW-0732">Signal</keyword>
<dbReference type="AlphaFoldDB" id="A0A6J8CV59"/>
<feature type="compositionally biased region" description="Basic and acidic residues" evidence="1">
    <location>
        <begin position="267"/>
        <end position="279"/>
    </location>
</feature>
<feature type="compositionally biased region" description="Acidic residues" evidence="1">
    <location>
        <begin position="318"/>
        <end position="330"/>
    </location>
</feature>
<feature type="region of interest" description="Disordered" evidence="1">
    <location>
        <begin position="300"/>
        <end position="405"/>
    </location>
</feature>
<dbReference type="Proteomes" id="UP000507470">
    <property type="component" value="Unassembled WGS sequence"/>
</dbReference>
<dbReference type="OrthoDB" id="6151653at2759"/>
<feature type="signal peptide" evidence="3">
    <location>
        <begin position="1"/>
        <end position="23"/>
    </location>
</feature>
<feature type="transmembrane region" description="Helical" evidence="2">
    <location>
        <begin position="190"/>
        <end position="211"/>
    </location>
</feature>
<gene>
    <name evidence="4" type="ORF">MCOR_33146</name>
</gene>
<reference evidence="4 5" key="1">
    <citation type="submission" date="2020-06" db="EMBL/GenBank/DDBJ databases">
        <authorList>
            <person name="Li R."/>
            <person name="Bekaert M."/>
        </authorList>
    </citation>
    <scope>NUCLEOTIDE SEQUENCE [LARGE SCALE GENOMIC DNA]</scope>
    <source>
        <strain evidence="5">wild</strain>
    </source>
</reference>
<feature type="chain" id="PRO_5026690107" evidence="3">
    <location>
        <begin position="24"/>
        <end position="405"/>
    </location>
</feature>
<evidence type="ECO:0000256" key="1">
    <source>
        <dbReference type="SAM" id="MobiDB-lite"/>
    </source>
</evidence>
<name>A0A6J8CV59_MYTCO</name>
<keyword evidence="2" id="KW-1133">Transmembrane helix</keyword>
<evidence type="ECO:0000256" key="3">
    <source>
        <dbReference type="SAM" id="SignalP"/>
    </source>
</evidence>
<keyword evidence="2" id="KW-0812">Transmembrane</keyword>
<keyword evidence="2" id="KW-0472">Membrane</keyword>
<evidence type="ECO:0000256" key="2">
    <source>
        <dbReference type="SAM" id="Phobius"/>
    </source>
</evidence>
<accession>A0A6J8CV59</accession>
<protein>
    <submittedName>
        <fullName evidence="4">Uncharacterized protein</fullName>
    </submittedName>
</protein>
<proteinExistence type="predicted"/>
<feature type="compositionally biased region" description="Basic and acidic residues" evidence="1">
    <location>
        <begin position="395"/>
        <end position="405"/>
    </location>
</feature>
<keyword evidence="5" id="KW-1185">Reference proteome</keyword>
<feature type="compositionally biased region" description="Basic and acidic residues" evidence="1">
    <location>
        <begin position="300"/>
        <end position="317"/>
    </location>
</feature>
<feature type="region of interest" description="Disordered" evidence="1">
    <location>
        <begin position="243"/>
        <end position="287"/>
    </location>
</feature>
<dbReference type="EMBL" id="CACVKT020005969">
    <property type="protein sequence ID" value="CAC5398812.1"/>
    <property type="molecule type" value="Genomic_DNA"/>
</dbReference>